<evidence type="ECO:0000256" key="5">
    <source>
        <dbReference type="ARBA" id="ARBA00022525"/>
    </source>
</evidence>
<feature type="disulfide bond" evidence="14">
    <location>
        <begin position="35"/>
        <end position="75"/>
    </location>
</feature>
<feature type="signal peptide" evidence="17">
    <location>
        <begin position="1"/>
        <end position="20"/>
    </location>
</feature>
<name>A0A6G1IVT0_9PLEO</name>
<evidence type="ECO:0000256" key="4">
    <source>
        <dbReference type="ARBA" id="ARBA00010031"/>
    </source>
</evidence>
<dbReference type="PANTHER" id="PTHR33048:SF143">
    <property type="entry name" value="EXTRACELLULAR MEMBRANE PROTEIN CFEM DOMAIN-CONTAINING PROTEIN-RELATED"/>
    <property type="match status" value="1"/>
</dbReference>
<dbReference type="EMBL" id="MU005589">
    <property type="protein sequence ID" value="KAF2681989.1"/>
    <property type="molecule type" value="Genomic_DNA"/>
</dbReference>
<feature type="transmembrane region" description="Helical" evidence="16">
    <location>
        <begin position="298"/>
        <end position="323"/>
    </location>
</feature>
<keyword evidence="12" id="KW-0449">Lipoprotein</keyword>
<feature type="disulfide bond" evidence="14">
    <location>
        <begin position="39"/>
        <end position="70"/>
    </location>
</feature>
<organism evidence="19 20">
    <name type="scientific">Lentithecium fluviatile CBS 122367</name>
    <dbReference type="NCBI Taxonomy" id="1168545"/>
    <lineage>
        <taxon>Eukaryota</taxon>
        <taxon>Fungi</taxon>
        <taxon>Dikarya</taxon>
        <taxon>Ascomycota</taxon>
        <taxon>Pezizomycotina</taxon>
        <taxon>Dothideomycetes</taxon>
        <taxon>Pleosporomycetidae</taxon>
        <taxon>Pleosporales</taxon>
        <taxon>Massarineae</taxon>
        <taxon>Lentitheciaceae</taxon>
        <taxon>Lentithecium</taxon>
    </lineage>
</organism>
<evidence type="ECO:0000256" key="6">
    <source>
        <dbReference type="ARBA" id="ARBA00022622"/>
    </source>
</evidence>
<keyword evidence="8 17" id="KW-0732">Signal</keyword>
<dbReference type="AlphaFoldDB" id="A0A6G1IVT0"/>
<feature type="binding site" description="axial binding residue" evidence="14">
    <location>
        <position position="53"/>
    </location>
    <ligand>
        <name>heme</name>
        <dbReference type="ChEBI" id="CHEBI:30413"/>
    </ligand>
    <ligandPart>
        <name>Fe</name>
        <dbReference type="ChEBI" id="CHEBI:18248"/>
    </ligandPart>
</feature>
<feature type="disulfide bond" evidence="14">
    <location>
        <begin position="58"/>
        <end position="91"/>
    </location>
</feature>
<keyword evidence="10 16" id="KW-0472">Membrane</keyword>
<keyword evidence="7 16" id="KW-0812">Transmembrane</keyword>
<evidence type="ECO:0000259" key="18">
    <source>
        <dbReference type="PROSITE" id="PS52012"/>
    </source>
</evidence>
<keyword evidence="11 14" id="KW-1015">Disulfide bond</keyword>
<protein>
    <recommendedName>
        <fullName evidence="18">CFEM domain-containing protein</fullName>
    </recommendedName>
</protein>
<keyword evidence="14" id="KW-0479">Metal-binding</keyword>
<feature type="transmembrane region" description="Helical" evidence="16">
    <location>
        <begin position="267"/>
        <end position="286"/>
    </location>
</feature>
<feature type="compositionally biased region" description="Pro residues" evidence="15">
    <location>
        <begin position="468"/>
        <end position="479"/>
    </location>
</feature>
<feature type="region of interest" description="Disordered" evidence="15">
    <location>
        <begin position="445"/>
        <end position="479"/>
    </location>
</feature>
<feature type="domain" description="CFEM" evidence="18">
    <location>
        <begin position="9"/>
        <end position="118"/>
    </location>
</feature>
<dbReference type="InterPro" id="IPR008427">
    <property type="entry name" value="Extracellular_membr_CFEM_dom"/>
</dbReference>
<evidence type="ECO:0000256" key="16">
    <source>
        <dbReference type="SAM" id="Phobius"/>
    </source>
</evidence>
<feature type="transmembrane region" description="Helical" evidence="16">
    <location>
        <begin position="343"/>
        <end position="363"/>
    </location>
</feature>
<comment type="subcellular location">
    <subcellularLocation>
        <location evidence="2">Membrane</location>
        <topology evidence="2">Lipid-anchor</topology>
        <topology evidence="2">GPI-anchor</topology>
    </subcellularLocation>
    <subcellularLocation>
        <location evidence="1">Membrane</location>
        <topology evidence="1">Multi-pass membrane protein</topology>
    </subcellularLocation>
    <subcellularLocation>
        <location evidence="3">Secreted</location>
    </subcellularLocation>
</comment>
<evidence type="ECO:0000313" key="19">
    <source>
        <dbReference type="EMBL" id="KAF2681989.1"/>
    </source>
</evidence>
<comment type="similarity">
    <text evidence="4">Belongs to the RBT5 family.</text>
</comment>
<reference evidence="19" key="1">
    <citation type="journal article" date="2020" name="Stud. Mycol.">
        <title>101 Dothideomycetes genomes: a test case for predicting lifestyles and emergence of pathogens.</title>
        <authorList>
            <person name="Haridas S."/>
            <person name="Albert R."/>
            <person name="Binder M."/>
            <person name="Bloem J."/>
            <person name="Labutti K."/>
            <person name="Salamov A."/>
            <person name="Andreopoulos B."/>
            <person name="Baker S."/>
            <person name="Barry K."/>
            <person name="Bills G."/>
            <person name="Bluhm B."/>
            <person name="Cannon C."/>
            <person name="Castanera R."/>
            <person name="Culley D."/>
            <person name="Daum C."/>
            <person name="Ezra D."/>
            <person name="Gonzalez J."/>
            <person name="Henrissat B."/>
            <person name="Kuo A."/>
            <person name="Liang C."/>
            <person name="Lipzen A."/>
            <person name="Lutzoni F."/>
            <person name="Magnuson J."/>
            <person name="Mondo S."/>
            <person name="Nolan M."/>
            <person name="Ohm R."/>
            <person name="Pangilinan J."/>
            <person name="Park H.-J."/>
            <person name="Ramirez L."/>
            <person name="Alfaro M."/>
            <person name="Sun H."/>
            <person name="Tritt A."/>
            <person name="Yoshinaga Y."/>
            <person name="Zwiers L.-H."/>
            <person name="Turgeon B."/>
            <person name="Goodwin S."/>
            <person name="Spatafora J."/>
            <person name="Crous P."/>
            <person name="Grigoriev I."/>
        </authorList>
    </citation>
    <scope>NUCLEOTIDE SEQUENCE</scope>
    <source>
        <strain evidence="19">CBS 122367</strain>
    </source>
</reference>
<keyword evidence="6" id="KW-0325">Glycoprotein</keyword>
<dbReference type="InterPro" id="IPR049326">
    <property type="entry name" value="Rhodopsin_dom_fungi"/>
</dbReference>
<feature type="disulfide bond" evidence="14">
    <location>
        <begin position="49"/>
        <end position="56"/>
    </location>
</feature>
<dbReference type="OrthoDB" id="2496787at2759"/>
<evidence type="ECO:0000256" key="1">
    <source>
        <dbReference type="ARBA" id="ARBA00004141"/>
    </source>
</evidence>
<evidence type="ECO:0000256" key="10">
    <source>
        <dbReference type="ARBA" id="ARBA00023136"/>
    </source>
</evidence>
<dbReference type="GO" id="GO:0005576">
    <property type="term" value="C:extracellular region"/>
    <property type="evidence" value="ECO:0007669"/>
    <property type="project" value="UniProtKB-SubCell"/>
</dbReference>
<evidence type="ECO:0000256" key="12">
    <source>
        <dbReference type="ARBA" id="ARBA00023288"/>
    </source>
</evidence>
<feature type="chain" id="PRO_5026336174" description="CFEM domain-containing protein" evidence="17">
    <location>
        <begin position="21"/>
        <end position="479"/>
    </location>
</feature>
<dbReference type="PROSITE" id="PS52012">
    <property type="entry name" value="CFEM"/>
    <property type="match status" value="1"/>
</dbReference>
<evidence type="ECO:0000256" key="15">
    <source>
        <dbReference type="SAM" id="MobiDB-lite"/>
    </source>
</evidence>
<evidence type="ECO:0000256" key="17">
    <source>
        <dbReference type="SAM" id="SignalP"/>
    </source>
</evidence>
<dbReference type="InterPro" id="IPR052337">
    <property type="entry name" value="SAT4-like"/>
</dbReference>
<evidence type="ECO:0000256" key="14">
    <source>
        <dbReference type="PROSITE-ProRule" id="PRU01356"/>
    </source>
</evidence>
<evidence type="ECO:0000256" key="13">
    <source>
        <dbReference type="ARBA" id="ARBA00038359"/>
    </source>
</evidence>
<proteinExistence type="inferred from homology"/>
<evidence type="ECO:0000313" key="20">
    <source>
        <dbReference type="Proteomes" id="UP000799291"/>
    </source>
</evidence>
<dbReference type="GO" id="GO:0046872">
    <property type="term" value="F:metal ion binding"/>
    <property type="evidence" value="ECO:0007669"/>
    <property type="project" value="UniProtKB-UniRule"/>
</dbReference>
<evidence type="ECO:0000256" key="7">
    <source>
        <dbReference type="ARBA" id="ARBA00022692"/>
    </source>
</evidence>
<accession>A0A6G1IVT0</accession>
<sequence length="479" mass="52136">MRNPICFWLLLLVFSPIGFAQTSGLSAAVARLPPCAQLCLKSGLAESLCDPTDAKCICLDTQLQSSVEVCVLSTCSTRNALATKNATTTLCGAPIRNRQGSLRATNITLGVISAVCVLLRIVHRAKYSAGELGWDDYMILATLISGVPQTIITDKGTIASGLGRDIWTIPFDNVITFTRWFYVMEVLYFLVLSLLKLSLLFFFLRIFPGREIRHFIWGTIAFDIVFGIAFVTAAIFQCNPVSYYWTRFDGTHHGKCININGLGWANAAISIALDLWMLGLPLSQVFSLKLAWKKKVSVALMFFVGTFVTVVSIIRLQSLIHFANSTNPTWDQVDVSNWSTIEINVGIMCACMPALRVILVHAFPKLMGTTRTPTNQYYAHTPSKSGNISSAVGSRMGRDHHGGSGLHGSARRDKNGITYTKSFEVTHGMGGGDDEEQLVRMDDLSSKGRKVGSSGSSVVSVNGAISPLPLPTSPAPARI</sequence>
<dbReference type="GO" id="GO:0098552">
    <property type="term" value="C:side of membrane"/>
    <property type="evidence" value="ECO:0007669"/>
    <property type="project" value="UniProtKB-KW"/>
</dbReference>
<dbReference type="Pfam" id="PF20684">
    <property type="entry name" value="Fung_rhodopsin"/>
    <property type="match status" value="1"/>
</dbReference>
<evidence type="ECO:0000256" key="8">
    <source>
        <dbReference type="ARBA" id="ARBA00022729"/>
    </source>
</evidence>
<feature type="compositionally biased region" description="Polar residues" evidence="15">
    <location>
        <begin position="374"/>
        <end position="392"/>
    </location>
</feature>
<feature type="compositionally biased region" description="Low complexity" evidence="15">
    <location>
        <begin position="451"/>
        <end position="467"/>
    </location>
</feature>
<evidence type="ECO:0000256" key="9">
    <source>
        <dbReference type="ARBA" id="ARBA00022989"/>
    </source>
</evidence>
<evidence type="ECO:0000256" key="2">
    <source>
        <dbReference type="ARBA" id="ARBA00004589"/>
    </source>
</evidence>
<comment type="similarity">
    <text evidence="13">Belongs to the SAT4 family.</text>
</comment>
<dbReference type="Proteomes" id="UP000799291">
    <property type="component" value="Unassembled WGS sequence"/>
</dbReference>
<keyword evidence="9 16" id="KW-1133">Transmembrane helix</keyword>
<dbReference type="PANTHER" id="PTHR33048">
    <property type="entry name" value="PTH11-LIKE INTEGRAL MEMBRANE PROTEIN (AFU_ORTHOLOGUE AFUA_5G11245)"/>
    <property type="match status" value="1"/>
</dbReference>
<gene>
    <name evidence="19" type="ORF">K458DRAFT_343059</name>
</gene>
<evidence type="ECO:0000256" key="11">
    <source>
        <dbReference type="ARBA" id="ARBA00023157"/>
    </source>
</evidence>
<evidence type="ECO:0000256" key="3">
    <source>
        <dbReference type="ARBA" id="ARBA00004613"/>
    </source>
</evidence>
<keyword evidence="14" id="KW-0408">Iron</keyword>
<feature type="transmembrane region" description="Helical" evidence="16">
    <location>
        <begin position="215"/>
        <end position="236"/>
    </location>
</feature>
<keyword evidence="14" id="KW-0349">Heme</keyword>
<feature type="transmembrane region" description="Helical" evidence="16">
    <location>
        <begin position="180"/>
        <end position="203"/>
    </location>
</feature>
<dbReference type="Pfam" id="PF05730">
    <property type="entry name" value="CFEM"/>
    <property type="match status" value="1"/>
</dbReference>
<feature type="region of interest" description="Disordered" evidence="15">
    <location>
        <begin position="374"/>
        <end position="413"/>
    </location>
</feature>
<keyword evidence="6" id="KW-0336">GPI-anchor</keyword>
<dbReference type="SMART" id="SM00747">
    <property type="entry name" value="CFEM"/>
    <property type="match status" value="1"/>
</dbReference>
<keyword evidence="20" id="KW-1185">Reference proteome</keyword>
<keyword evidence="5" id="KW-0964">Secreted</keyword>